<feature type="transmembrane region" description="Helical" evidence="2">
    <location>
        <begin position="75"/>
        <end position="98"/>
    </location>
</feature>
<evidence type="ECO:0000313" key="4">
    <source>
        <dbReference type="Proteomes" id="UP000075901"/>
    </source>
</evidence>
<dbReference type="Proteomes" id="UP000075901">
    <property type="component" value="Unassembled WGS sequence"/>
</dbReference>
<keyword evidence="4" id="KW-1185">Reference proteome</keyword>
<sequence>MQRMKANCNADEIGQLKTRCEVLVRDCIVGLLVQLSLEDFRSMEEELNRAICWYLTCDRYWEDGPLEQRPFPWGLVFVLVMVLSMGVCLCYYIIWILFDSEDFSPSASSQLANATAHGGGGGIGGSHHLHHGRHYLQPGSGSGIYRLQDGGHSAASLNNLGTGTSGNDIQHTPQIHASPGGGGSSGMLYTTADDGGYGYAAGSASGTARMIGPAAGGDGSSGTGTMAVAGGGSAVATGGSGDFGELGQSEHYIYVTYPPELKRRLLERYGRDIYMQLLRKDVYDYY</sequence>
<reference evidence="3" key="2">
    <citation type="submission" date="2020-05" db="UniProtKB">
        <authorList>
            <consortium name="EnsemblMetazoa"/>
        </authorList>
    </citation>
    <scope>IDENTIFICATION</scope>
    <source>
        <strain evidence="3">maculatus3</strain>
    </source>
</reference>
<keyword evidence="2" id="KW-0472">Membrane</keyword>
<protein>
    <submittedName>
        <fullName evidence="3">Uncharacterized protein</fullName>
    </submittedName>
</protein>
<dbReference type="PANTHER" id="PTHR21385:SF0">
    <property type="entry name" value="RE51073P"/>
    <property type="match status" value="1"/>
</dbReference>
<organism evidence="3 4">
    <name type="scientific">Anopheles maculatus</name>
    <dbReference type="NCBI Taxonomy" id="74869"/>
    <lineage>
        <taxon>Eukaryota</taxon>
        <taxon>Metazoa</taxon>
        <taxon>Ecdysozoa</taxon>
        <taxon>Arthropoda</taxon>
        <taxon>Hexapoda</taxon>
        <taxon>Insecta</taxon>
        <taxon>Pterygota</taxon>
        <taxon>Neoptera</taxon>
        <taxon>Endopterygota</taxon>
        <taxon>Diptera</taxon>
        <taxon>Nematocera</taxon>
        <taxon>Culicoidea</taxon>
        <taxon>Culicidae</taxon>
        <taxon>Anophelinae</taxon>
        <taxon>Anopheles</taxon>
        <taxon>Anopheles maculatus group</taxon>
    </lineage>
</organism>
<keyword evidence="2" id="KW-1133">Transmembrane helix</keyword>
<dbReference type="PANTHER" id="PTHR21385">
    <property type="entry name" value="ZINC FINGER PROTEIN-RELATED"/>
    <property type="match status" value="1"/>
</dbReference>
<evidence type="ECO:0000256" key="1">
    <source>
        <dbReference type="SAM" id="MobiDB-lite"/>
    </source>
</evidence>
<proteinExistence type="predicted"/>
<feature type="region of interest" description="Disordered" evidence="1">
    <location>
        <begin position="156"/>
        <end position="183"/>
    </location>
</feature>
<dbReference type="EnsemblMetazoa" id="AMAM020914-RA">
    <property type="protein sequence ID" value="AMAM020914-PA"/>
    <property type="gene ID" value="AMAM020914"/>
</dbReference>
<evidence type="ECO:0000313" key="3">
    <source>
        <dbReference type="EnsemblMetazoa" id="AMAM020914-PA"/>
    </source>
</evidence>
<name>A0A182T705_9DIPT</name>
<feature type="compositionally biased region" description="Polar residues" evidence="1">
    <location>
        <begin position="156"/>
        <end position="175"/>
    </location>
</feature>
<accession>A0A182T705</accession>
<reference evidence="4" key="1">
    <citation type="submission" date="2013-09" db="EMBL/GenBank/DDBJ databases">
        <title>The Genome Sequence of Anopheles maculatus species B.</title>
        <authorList>
            <consortium name="The Broad Institute Genomics Platform"/>
            <person name="Neafsey D.E."/>
            <person name="Besansky N."/>
            <person name="Howell P."/>
            <person name="Walton C."/>
            <person name="Young S.K."/>
            <person name="Zeng Q."/>
            <person name="Gargeya S."/>
            <person name="Fitzgerald M."/>
            <person name="Haas B."/>
            <person name="Abouelleil A."/>
            <person name="Allen A.W."/>
            <person name="Alvarado L."/>
            <person name="Arachchi H.M."/>
            <person name="Berlin A.M."/>
            <person name="Chapman S.B."/>
            <person name="Gainer-Dewar J."/>
            <person name="Goldberg J."/>
            <person name="Griggs A."/>
            <person name="Gujja S."/>
            <person name="Hansen M."/>
            <person name="Howarth C."/>
            <person name="Imamovic A."/>
            <person name="Ireland A."/>
            <person name="Larimer J."/>
            <person name="McCowan C."/>
            <person name="Murphy C."/>
            <person name="Pearson M."/>
            <person name="Poon T.W."/>
            <person name="Priest M."/>
            <person name="Roberts A."/>
            <person name="Saif S."/>
            <person name="Shea T."/>
            <person name="Sisk P."/>
            <person name="Sykes S."/>
            <person name="Wortman J."/>
            <person name="Nusbaum C."/>
            <person name="Birren B."/>
        </authorList>
    </citation>
    <scope>NUCLEOTIDE SEQUENCE [LARGE SCALE GENOMIC DNA]</scope>
    <source>
        <strain evidence="4">maculatus3</strain>
    </source>
</reference>
<dbReference type="AlphaFoldDB" id="A0A182T705"/>
<keyword evidence="2" id="KW-0812">Transmembrane</keyword>
<dbReference type="VEuPathDB" id="VectorBase:AMAM020914"/>
<evidence type="ECO:0000256" key="2">
    <source>
        <dbReference type="SAM" id="Phobius"/>
    </source>
</evidence>